<dbReference type="GO" id="GO:0030490">
    <property type="term" value="P:maturation of SSU-rRNA"/>
    <property type="evidence" value="ECO:0007669"/>
    <property type="project" value="TreeGrafter"/>
</dbReference>
<dbReference type="PANTHER" id="PTHR19853:SF0">
    <property type="entry name" value="WD REPEAT-CONTAINING PROTEIN 3"/>
    <property type="match status" value="1"/>
</dbReference>
<dbReference type="InterPro" id="IPR007148">
    <property type="entry name" value="SSU_processome_Utp12"/>
</dbReference>
<feature type="domain" description="Small-subunit processome Utp12" evidence="8">
    <location>
        <begin position="822"/>
        <end position="919"/>
    </location>
</feature>
<dbReference type="SUPFAM" id="SSF50978">
    <property type="entry name" value="WD40 repeat-like"/>
    <property type="match status" value="1"/>
</dbReference>
<dbReference type="GO" id="GO:0030515">
    <property type="term" value="F:snoRNA binding"/>
    <property type="evidence" value="ECO:0007669"/>
    <property type="project" value="TreeGrafter"/>
</dbReference>
<dbReference type="CDD" id="cd00200">
    <property type="entry name" value="WD40"/>
    <property type="match status" value="2"/>
</dbReference>
<dbReference type="Pfam" id="PF25172">
    <property type="entry name" value="Beta-prop_WDR3_2nd"/>
    <property type="match status" value="1"/>
</dbReference>
<keyword evidence="4" id="KW-0539">Nucleus</keyword>
<evidence type="ECO:0000256" key="4">
    <source>
        <dbReference type="ARBA" id="ARBA00023242"/>
    </source>
</evidence>
<dbReference type="PROSITE" id="PS50294">
    <property type="entry name" value="WD_REPEATS_REGION"/>
    <property type="match status" value="6"/>
</dbReference>
<evidence type="ECO:0000256" key="3">
    <source>
        <dbReference type="ARBA" id="ARBA00022737"/>
    </source>
</evidence>
<feature type="repeat" description="WD" evidence="6">
    <location>
        <begin position="151"/>
        <end position="192"/>
    </location>
</feature>
<feature type="repeat" description="WD" evidence="6">
    <location>
        <begin position="638"/>
        <end position="679"/>
    </location>
</feature>
<evidence type="ECO:0000259" key="8">
    <source>
        <dbReference type="Pfam" id="PF04003"/>
    </source>
</evidence>
<comment type="similarity">
    <text evidence="5">Belongs to the WD repeat WDR3/UTP12 family.</text>
</comment>
<dbReference type="PANTHER" id="PTHR19853">
    <property type="entry name" value="WD REPEAT CONTAINING PROTEIN 3 WDR3"/>
    <property type="match status" value="1"/>
</dbReference>
<dbReference type="InterPro" id="IPR020472">
    <property type="entry name" value="WD40_PAC1"/>
</dbReference>
<dbReference type="EMBL" id="OC916386">
    <property type="protein sequence ID" value="CAD7644103.1"/>
    <property type="molecule type" value="Genomic_DNA"/>
</dbReference>
<feature type="repeat" description="WD" evidence="6">
    <location>
        <begin position="680"/>
        <end position="712"/>
    </location>
</feature>
<evidence type="ECO:0000256" key="2">
    <source>
        <dbReference type="ARBA" id="ARBA00022574"/>
    </source>
</evidence>
<comment type="subcellular location">
    <subcellularLocation>
        <location evidence="1">Nucleus</location>
        <location evidence="1">Nucleolus</location>
    </subcellularLocation>
</comment>
<dbReference type="Pfam" id="PF25173">
    <property type="entry name" value="Beta-prop_WDR3_1st"/>
    <property type="match status" value="1"/>
</dbReference>
<evidence type="ECO:0000313" key="10">
    <source>
        <dbReference type="Proteomes" id="UP000728032"/>
    </source>
</evidence>
<dbReference type="InterPro" id="IPR036322">
    <property type="entry name" value="WD40_repeat_dom_sf"/>
</dbReference>
<dbReference type="Pfam" id="PF04003">
    <property type="entry name" value="Utp12"/>
    <property type="match status" value="1"/>
</dbReference>
<evidence type="ECO:0000256" key="1">
    <source>
        <dbReference type="ARBA" id="ARBA00004604"/>
    </source>
</evidence>
<dbReference type="Gene3D" id="2.130.10.10">
    <property type="entry name" value="YVTN repeat-like/Quinoprotein amine dehydrogenase"/>
    <property type="match status" value="5"/>
</dbReference>
<dbReference type="FunFam" id="2.130.10.10:FF:000157">
    <property type="entry name" value="WD repeat domain 3"/>
    <property type="match status" value="1"/>
</dbReference>
<keyword evidence="3" id="KW-0677">Repeat</keyword>
<feature type="region of interest" description="Disordered" evidence="7">
    <location>
        <begin position="964"/>
        <end position="984"/>
    </location>
</feature>
<reference evidence="9" key="1">
    <citation type="submission" date="2020-11" db="EMBL/GenBank/DDBJ databases">
        <authorList>
            <person name="Tran Van P."/>
        </authorList>
    </citation>
    <scope>NUCLEOTIDE SEQUENCE</scope>
</reference>
<organism evidence="9">
    <name type="scientific">Oppiella nova</name>
    <dbReference type="NCBI Taxonomy" id="334625"/>
    <lineage>
        <taxon>Eukaryota</taxon>
        <taxon>Metazoa</taxon>
        <taxon>Ecdysozoa</taxon>
        <taxon>Arthropoda</taxon>
        <taxon>Chelicerata</taxon>
        <taxon>Arachnida</taxon>
        <taxon>Acari</taxon>
        <taxon>Acariformes</taxon>
        <taxon>Sarcoptiformes</taxon>
        <taxon>Oribatida</taxon>
        <taxon>Brachypylina</taxon>
        <taxon>Oppioidea</taxon>
        <taxon>Oppiidae</taxon>
        <taxon>Oppiella</taxon>
    </lineage>
</organism>
<dbReference type="FunFam" id="2.130.10.10:FF:000178">
    <property type="entry name" value="WD repeat domain 3"/>
    <property type="match status" value="1"/>
</dbReference>
<protein>
    <recommendedName>
        <fullName evidence="8">Small-subunit processome Utp12 domain-containing protein</fullName>
    </recommendedName>
</protein>
<name>A0A7R9LM88_9ACAR</name>
<dbReference type="PROSITE" id="PS50082">
    <property type="entry name" value="WD_REPEATS_2"/>
    <property type="match status" value="6"/>
</dbReference>
<dbReference type="InterPro" id="IPR019775">
    <property type="entry name" value="WD40_repeat_CS"/>
</dbReference>
<dbReference type="GO" id="GO:0034388">
    <property type="term" value="C:Pwp2p-containing subcomplex of 90S preribosome"/>
    <property type="evidence" value="ECO:0007669"/>
    <property type="project" value="TreeGrafter"/>
</dbReference>
<dbReference type="AlphaFoldDB" id="A0A7R9LM88"/>
<dbReference type="SUPFAM" id="SSF117289">
    <property type="entry name" value="Nucleoporin domain"/>
    <property type="match status" value="1"/>
</dbReference>
<dbReference type="InterPro" id="IPR051570">
    <property type="entry name" value="TBC1_cilium_biogenesis"/>
</dbReference>
<evidence type="ECO:0000313" key="9">
    <source>
        <dbReference type="EMBL" id="CAD7644103.1"/>
    </source>
</evidence>
<dbReference type="SMART" id="SM00320">
    <property type="entry name" value="WD40"/>
    <property type="match status" value="12"/>
</dbReference>
<dbReference type="Proteomes" id="UP000728032">
    <property type="component" value="Unassembled WGS sequence"/>
</dbReference>
<dbReference type="OrthoDB" id="407922at2759"/>
<dbReference type="GO" id="GO:0032040">
    <property type="term" value="C:small-subunit processome"/>
    <property type="evidence" value="ECO:0007669"/>
    <property type="project" value="TreeGrafter"/>
</dbReference>
<evidence type="ECO:0000256" key="5">
    <source>
        <dbReference type="ARBA" id="ARBA00038229"/>
    </source>
</evidence>
<evidence type="ECO:0000256" key="7">
    <source>
        <dbReference type="SAM" id="MobiDB-lite"/>
    </source>
</evidence>
<dbReference type="InterPro" id="IPR015943">
    <property type="entry name" value="WD40/YVTN_repeat-like_dom_sf"/>
</dbReference>
<gene>
    <name evidence="9" type="ORF">ONB1V03_LOCUS4486</name>
</gene>
<keyword evidence="2 6" id="KW-0853">WD repeat</keyword>
<accession>A0A7R9LM88</accession>
<evidence type="ECO:0000256" key="6">
    <source>
        <dbReference type="PROSITE-ProRule" id="PRU00221"/>
    </source>
</evidence>
<dbReference type="EMBL" id="CAJPVJ010001561">
    <property type="protein sequence ID" value="CAG2164939.1"/>
    <property type="molecule type" value="Genomic_DNA"/>
</dbReference>
<sequence length="984" mass="110025">MGITKQYLRWQPGPVFGCIGSQSSGILYLPALTSRHDARERLVVTGVCESAVVWDTKTGEQVLTLTDPQCKSQVTALAANGQTGLVASGHSDGTIRLFDANSGDLKVTFSGHRSHVTALAFDGNGMRLASGGKDTEIVVWDVTAESGLYRMKGHKGVVTKVQFMATHELLVSSSTDTYVKFWDLQTQHCFKTLVGHRSQVWSFAVMSDDRRLISGGSDSELKVWNIVHKVDDPDDFTSRLAALKLKTTGDTNDDDNEEELAEETDVLIVERVGAVMRNSTQRLIDICVDETERLLICAAKDSSVECFKLKTADEIKKSITKRLKRAAKRHLKTGTDDKEQDLEDNSAHLSVQTLTDEIERLEAIKTSGSKVRSCDVLVLKNDIIKVCALLADNSVEMYSFKASAPTAPDLYGGLRLQGHRTDVRAVSISSDSHSIVTVSSDAVKVWNKSSAKCVTTITEGVEYSLCCVFAPGDRYVLVGTKTGKLQVFDINSAQLVHSIDASEDLLPVWSMCLAPGGQGLVTGCEDKLVKFWSFELLLDTVSNTRSLRLECRRTLKMDEGVLCVRVSPNGKFVAASLLDSTVRLFFYDTLKYFLSLYGHKFPVLSMDISSDSQLIATGAADKNVKIWGMDFGDCHKSVFAHDDSVTAVQFVPKTHYLFTAAKDKQMKEWDADNYEKIQVLSGHQSEVWALAVAPNGKFAVTTSHDKTLRLWQKTSEPLVLDEEREEEREKEFDEGLFANEETVIAGESNTETALPSKKTVETLKGAERVIEALDVYRKELVVLREYDEKCKACAARGEPEPSRPIPNPQLMYYKTECPHRFTLEVVKRIKWNELEETLLTLPFNYVIQLLEVLARHLERGWEVELTCRCVCFILRVNFGQIVSTPKLWPTLDQLRRLMNESVADLKDMVGVNTASLRYYHQILDSNEEDMVGVNTASLRYYHQILDSNEEVSLFKEAFNKQADRKRRRTAKNSRTSGAPILTWN</sequence>
<feature type="repeat" description="WD" evidence="6">
    <location>
        <begin position="193"/>
        <end position="226"/>
    </location>
</feature>
<dbReference type="InterPro" id="IPR001680">
    <property type="entry name" value="WD40_rpt"/>
</dbReference>
<feature type="repeat" description="WD" evidence="6">
    <location>
        <begin position="596"/>
        <end position="637"/>
    </location>
</feature>
<dbReference type="PROSITE" id="PS00678">
    <property type="entry name" value="WD_REPEATS_1"/>
    <property type="match status" value="3"/>
</dbReference>
<feature type="repeat" description="WD" evidence="6">
    <location>
        <begin position="109"/>
        <end position="150"/>
    </location>
</feature>
<dbReference type="PRINTS" id="PR00320">
    <property type="entry name" value="GPROTEINBRPT"/>
</dbReference>
<proteinExistence type="inferred from homology"/>
<keyword evidence="10" id="KW-1185">Reference proteome</keyword>